<sequence>MPEDNSGYKLSQPKQSLAEYHKMGMFQPLSLLFVFFSASHASYFTRIFSAASCGSWDFLEKGGTAGAVTT</sequence>
<dbReference type="AlphaFoldDB" id="A0AAJ0I1V3"/>
<dbReference type="RefSeq" id="XP_062689679.1">
    <property type="nucleotide sequence ID" value="XM_062837591.1"/>
</dbReference>
<dbReference type="GeneID" id="87875213"/>
<keyword evidence="2" id="KW-1185">Reference proteome</keyword>
<proteinExistence type="predicted"/>
<feature type="non-terminal residue" evidence="1">
    <location>
        <position position="1"/>
    </location>
</feature>
<protein>
    <submittedName>
        <fullName evidence="1">Uncharacterized protein</fullName>
    </submittedName>
</protein>
<comment type="caution">
    <text evidence="1">The sequence shown here is derived from an EMBL/GenBank/DDBJ whole genome shotgun (WGS) entry which is preliminary data.</text>
</comment>
<reference evidence="1 2" key="1">
    <citation type="journal article" date="2023" name="Mol. Phylogenet. Evol.">
        <title>Genome-scale phylogeny and comparative genomics of the fungal order Sordariales.</title>
        <authorList>
            <person name="Hensen N."/>
            <person name="Bonometti L."/>
            <person name="Westerberg I."/>
            <person name="Brannstrom I.O."/>
            <person name="Guillou S."/>
            <person name="Cros-Aarteil S."/>
            <person name="Calhoun S."/>
            <person name="Haridas S."/>
            <person name="Kuo A."/>
            <person name="Mondo S."/>
            <person name="Pangilinan J."/>
            <person name="Riley R."/>
            <person name="LaButti K."/>
            <person name="Andreopoulos B."/>
            <person name="Lipzen A."/>
            <person name="Chen C."/>
            <person name="Yan M."/>
            <person name="Daum C."/>
            <person name="Ng V."/>
            <person name="Clum A."/>
            <person name="Steindorff A."/>
            <person name="Ohm R.A."/>
            <person name="Martin F."/>
            <person name="Silar P."/>
            <person name="Natvig D.O."/>
            <person name="Lalanne C."/>
            <person name="Gautier V."/>
            <person name="Ament-Velasquez S.L."/>
            <person name="Kruys A."/>
            <person name="Hutchinson M.I."/>
            <person name="Powell A.J."/>
            <person name="Barry K."/>
            <person name="Miller A.N."/>
            <person name="Grigoriev I.V."/>
            <person name="Debuchy R."/>
            <person name="Gladieux P."/>
            <person name="Hiltunen Thoren M."/>
            <person name="Johannesson H."/>
        </authorList>
    </citation>
    <scope>NUCLEOTIDE SEQUENCE [LARGE SCALE GENOMIC DNA]</scope>
    <source>
        <strain evidence="1 2">FGSC 10403</strain>
    </source>
</reference>
<dbReference type="EMBL" id="JAULSX010000007">
    <property type="protein sequence ID" value="KAK3487552.1"/>
    <property type="molecule type" value="Genomic_DNA"/>
</dbReference>
<organism evidence="1 2">
    <name type="scientific">Neurospora hispaniola</name>
    <dbReference type="NCBI Taxonomy" id="588809"/>
    <lineage>
        <taxon>Eukaryota</taxon>
        <taxon>Fungi</taxon>
        <taxon>Dikarya</taxon>
        <taxon>Ascomycota</taxon>
        <taxon>Pezizomycotina</taxon>
        <taxon>Sordariomycetes</taxon>
        <taxon>Sordariomycetidae</taxon>
        <taxon>Sordariales</taxon>
        <taxon>Sordariaceae</taxon>
        <taxon>Neurospora</taxon>
    </lineage>
</organism>
<gene>
    <name evidence="1" type="ORF">B0T23DRAFT_386150</name>
</gene>
<evidence type="ECO:0000313" key="2">
    <source>
        <dbReference type="Proteomes" id="UP001285908"/>
    </source>
</evidence>
<dbReference type="Proteomes" id="UP001285908">
    <property type="component" value="Unassembled WGS sequence"/>
</dbReference>
<evidence type="ECO:0000313" key="1">
    <source>
        <dbReference type="EMBL" id="KAK3487552.1"/>
    </source>
</evidence>
<name>A0AAJ0I1V3_9PEZI</name>
<accession>A0AAJ0I1V3</accession>